<reference evidence="2 3" key="1">
    <citation type="submission" date="2017-10" db="EMBL/GenBank/DDBJ databases">
        <title>The draft genome sequence of Lewinella nigricans NBRC 102662.</title>
        <authorList>
            <person name="Wang K."/>
        </authorList>
    </citation>
    <scope>NUCLEOTIDE SEQUENCE [LARGE SCALE GENOMIC DNA]</scope>
    <source>
        <strain evidence="2 3">NBRC 102662</strain>
    </source>
</reference>
<evidence type="ECO:0000313" key="2">
    <source>
        <dbReference type="EMBL" id="PHN00706.1"/>
    </source>
</evidence>
<dbReference type="OrthoDB" id="1098242at2"/>
<gene>
    <name evidence="2" type="ORF">CRP01_40855</name>
</gene>
<protein>
    <recommendedName>
        <fullName evidence="1">TIR domain-containing protein</fullName>
    </recommendedName>
</protein>
<organism evidence="2 3">
    <name type="scientific">Flavilitoribacter nigricans (strain ATCC 23147 / DSM 23189 / NBRC 102662 / NCIMB 1420 / SS-2)</name>
    <name type="common">Lewinella nigricans</name>
    <dbReference type="NCBI Taxonomy" id="1122177"/>
    <lineage>
        <taxon>Bacteria</taxon>
        <taxon>Pseudomonadati</taxon>
        <taxon>Bacteroidota</taxon>
        <taxon>Saprospiria</taxon>
        <taxon>Saprospirales</taxon>
        <taxon>Lewinellaceae</taxon>
        <taxon>Flavilitoribacter</taxon>
    </lineage>
</organism>
<evidence type="ECO:0000313" key="3">
    <source>
        <dbReference type="Proteomes" id="UP000223913"/>
    </source>
</evidence>
<dbReference type="EMBL" id="PDUD01000080">
    <property type="protein sequence ID" value="PHN00706.1"/>
    <property type="molecule type" value="Genomic_DNA"/>
</dbReference>
<keyword evidence="3" id="KW-1185">Reference proteome</keyword>
<dbReference type="Gene3D" id="3.40.50.10140">
    <property type="entry name" value="Toll/interleukin-1 receptor homology (TIR) domain"/>
    <property type="match status" value="1"/>
</dbReference>
<feature type="domain" description="TIR" evidence="1">
    <location>
        <begin position="24"/>
        <end position="156"/>
    </location>
</feature>
<dbReference type="Proteomes" id="UP000223913">
    <property type="component" value="Unassembled WGS sequence"/>
</dbReference>
<dbReference type="InterPro" id="IPR000157">
    <property type="entry name" value="TIR_dom"/>
</dbReference>
<dbReference type="AlphaFoldDB" id="A0A2D0MX47"/>
<dbReference type="SUPFAM" id="SSF52200">
    <property type="entry name" value="Toll/Interleukin receptor TIR domain"/>
    <property type="match status" value="1"/>
</dbReference>
<accession>A0A2D0MX47</accession>
<comment type="caution">
    <text evidence="2">The sequence shown here is derived from an EMBL/GenBank/DDBJ whole genome shotgun (WGS) entry which is preliminary data.</text>
</comment>
<proteinExistence type="predicted"/>
<dbReference type="InterPro" id="IPR035897">
    <property type="entry name" value="Toll_tir_struct_dom_sf"/>
</dbReference>
<dbReference type="GO" id="GO:0007165">
    <property type="term" value="P:signal transduction"/>
    <property type="evidence" value="ECO:0007669"/>
    <property type="project" value="InterPro"/>
</dbReference>
<dbReference type="Pfam" id="PF13676">
    <property type="entry name" value="TIR_2"/>
    <property type="match status" value="1"/>
</dbReference>
<sequence>MCKIKIILFFIYSQLILFEFINKTMIKVFLSHNSSDKPLVTDLAERLKLEENIEPWFDKWNLIPGDPWQEEIEQALDQCQVLLMLIGEGELGPWQHEEMRIAITRRVNNKEKSYRVVPVFLPGTLAKAHEDLPPFLSRYASVRFQKTFAEENNYHYLLCGIKGKKPGPSSKIKPIKSIGRPINVNQRVKLIRLTKRITEVFSHIYIYPDECNKCLSWLGDIQAHYSEALDDDWPALFRAKSLIDDIQSKIMAYRLICQAEKEITENSRKEILELLESLKKMLE</sequence>
<evidence type="ECO:0000259" key="1">
    <source>
        <dbReference type="PROSITE" id="PS50104"/>
    </source>
</evidence>
<name>A0A2D0MX47_FLAN2</name>
<dbReference type="PROSITE" id="PS50104">
    <property type="entry name" value="TIR"/>
    <property type="match status" value="1"/>
</dbReference>